<dbReference type="InterPro" id="IPR011761">
    <property type="entry name" value="ATP-grasp"/>
</dbReference>
<comment type="cofactor">
    <cofactor evidence="1">
        <name>Mn(2+)</name>
        <dbReference type="ChEBI" id="CHEBI:29035"/>
    </cofactor>
</comment>
<dbReference type="InterPro" id="IPR020562">
    <property type="entry name" value="PRibGlycinamide_synth_N"/>
</dbReference>
<evidence type="ECO:0000256" key="6">
    <source>
        <dbReference type="ARBA" id="ARBA00022723"/>
    </source>
</evidence>
<feature type="region of interest" description="Disordered" evidence="16">
    <location>
        <begin position="209"/>
        <end position="228"/>
    </location>
</feature>
<evidence type="ECO:0000256" key="16">
    <source>
        <dbReference type="SAM" id="MobiDB-lite"/>
    </source>
</evidence>
<dbReference type="InterPro" id="IPR037123">
    <property type="entry name" value="PRibGlycinamide_synth_C_sf"/>
</dbReference>
<dbReference type="SMART" id="SM01210">
    <property type="entry name" value="GARS_C"/>
    <property type="match status" value="1"/>
</dbReference>
<dbReference type="Pfam" id="PF02844">
    <property type="entry name" value="GARS_N"/>
    <property type="match status" value="1"/>
</dbReference>
<comment type="similarity">
    <text evidence="11 14">Belongs to the GARS family.</text>
</comment>
<dbReference type="GO" id="GO:0046872">
    <property type="term" value="F:metal ion binding"/>
    <property type="evidence" value="ECO:0007669"/>
    <property type="project" value="UniProtKB-KW"/>
</dbReference>
<keyword evidence="5 14" id="KW-0436">Ligase</keyword>
<comment type="caution">
    <text evidence="18">The sequence shown here is derived from an EMBL/GenBank/DDBJ whole genome shotgun (WGS) entry which is preliminary data.</text>
</comment>
<evidence type="ECO:0000256" key="4">
    <source>
        <dbReference type="ARBA" id="ARBA00013255"/>
    </source>
</evidence>
<name>A0A0L6JMF3_9FIRM</name>
<comment type="cofactor">
    <cofactor evidence="2">
        <name>Mg(2+)</name>
        <dbReference type="ChEBI" id="CHEBI:18420"/>
    </cofactor>
</comment>
<dbReference type="PATRIC" id="fig|398512.5.peg.2336"/>
<dbReference type="RefSeq" id="WP_036947332.1">
    <property type="nucleotide sequence ID" value="NZ_KN050765.1"/>
</dbReference>
<dbReference type="Gene3D" id="3.40.50.20">
    <property type="match status" value="1"/>
</dbReference>
<keyword evidence="8 14" id="KW-0658">Purine biosynthesis</keyword>
<comment type="catalytic activity">
    <reaction evidence="14">
        <text>5-phospho-beta-D-ribosylamine + glycine + ATP = N(1)-(5-phospho-beta-D-ribosyl)glycinamide + ADP + phosphate + H(+)</text>
        <dbReference type="Rhea" id="RHEA:17453"/>
        <dbReference type="ChEBI" id="CHEBI:15378"/>
        <dbReference type="ChEBI" id="CHEBI:30616"/>
        <dbReference type="ChEBI" id="CHEBI:43474"/>
        <dbReference type="ChEBI" id="CHEBI:57305"/>
        <dbReference type="ChEBI" id="CHEBI:58681"/>
        <dbReference type="ChEBI" id="CHEBI:143788"/>
        <dbReference type="ChEBI" id="CHEBI:456216"/>
        <dbReference type="EC" id="6.3.4.13"/>
    </reaction>
</comment>
<gene>
    <name evidence="14" type="primary">purD</name>
    <name evidence="18" type="ORF">Bccel_2241</name>
</gene>
<keyword evidence="19" id="KW-1185">Reference proteome</keyword>
<feature type="domain" description="ATP-grasp" evidence="17">
    <location>
        <begin position="107"/>
        <end position="313"/>
    </location>
</feature>
<protein>
    <recommendedName>
        <fullName evidence="4 14">Phosphoribosylamine--glycine ligase</fullName>
        <ecNumber evidence="4 14">6.3.4.13</ecNumber>
    </recommendedName>
    <alternativeName>
        <fullName evidence="14">GARS</fullName>
    </alternativeName>
    <alternativeName>
        <fullName evidence="12 14">Glycinamide ribonucleotide synthetase</fullName>
    </alternativeName>
    <alternativeName>
        <fullName evidence="13 14">Phosphoribosylglycinamide synthetase</fullName>
    </alternativeName>
</protein>
<evidence type="ECO:0000256" key="12">
    <source>
        <dbReference type="ARBA" id="ARBA00042242"/>
    </source>
</evidence>
<dbReference type="SMART" id="SM01209">
    <property type="entry name" value="GARS_A"/>
    <property type="match status" value="1"/>
</dbReference>
<evidence type="ECO:0000256" key="3">
    <source>
        <dbReference type="ARBA" id="ARBA00005174"/>
    </source>
</evidence>
<dbReference type="InterPro" id="IPR020561">
    <property type="entry name" value="PRibGlycinamid_synth_ATP-grasp"/>
</dbReference>
<dbReference type="GO" id="GO:0004637">
    <property type="term" value="F:phosphoribosylamine-glycine ligase activity"/>
    <property type="evidence" value="ECO:0007669"/>
    <property type="project" value="UniProtKB-UniRule"/>
</dbReference>
<dbReference type="InterPro" id="IPR020559">
    <property type="entry name" value="PRibGlycinamide_synth_CS"/>
</dbReference>
<dbReference type="FunFam" id="3.90.600.10:FF:000001">
    <property type="entry name" value="Trifunctional purine biosynthetic protein adenosine-3"/>
    <property type="match status" value="1"/>
</dbReference>
<accession>A0A0L6JMF3</accession>
<dbReference type="InterPro" id="IPR020560">
    <property type="entry name" value="PRibGlycinamide_synth_C-dom"/>
</dbReference>
<dbReference type="eggNOG" id="COG0151">
    <property type="taxonomic scope" value="Bacteria"/>
</dbReference>
<dbReference type="GO" id="GO:0009113">
    <property type="term" value="P:purine nucleobase biosynthetic process"/>
    <property type="evidence" value="ECO:0007669"/>
    <property type="project" value="InterPro"/>
</dbReference>
<dbReference type="SUPFAM" id="SSF56059">
    <property type="entry name" value="Glutathione synthetase ATP-binding domain-like"/>
    <property type="match status" value="1"/>
</dbReference>
<dbReference type="InterPro" id="IPR011054">
    <property type="entry name" value="Rudment_hybrid_motif"/>
</dbReference>
<evidence type="ECO:0000313" key="19">
    <source>
        <dbReference type="Proteomes" id="UP000036923"/>
    </source>
</evidence>
<evidence type="ECO:0000256" key="5">
    <source>
        <dbReference type="ARBA" id="ARBA00022598"/>
    </source>
</evidence>
<dbReference type="STRING" id="398512.Bccel_2241"/>
<evidence type="ECO:0000256" key="14">
    <source>
        <dbReference type="HAMAP-Rule" id="MF_00138"/>
    </source>
</evidence>
<evidence type="ECO:0000256" key="15">
    <source>
        <dbReference type="PROSITE-ProRule" id="PRU00409"/>
    </source>
</evidence>
<evidence type="ECO:0000256" key="2">
    <source>
        <dbReference type="ARBA" id="ARBA00001946"/>
    </source>
</evidence>
<dbReference type="PANTHER" id="PTHR43472">
    <property type="entry name" value="PHOSPHORIBOSYLAMINE--GLYCINE LIGASE"/>
    <property type="match status" value="1"/>
</dbReference>
<sequence>MKVLVVGSGGREHTIIWKIAQSPLVSKLYCAPGNGGISTLAECVPIKAMDIDGIVKFSKENMIDLVVVAPDDPLAAGMVDELEKAGIRAFGPYKNAAIIEGSKAFAKDLMKKYSIPTAKYETFDNYENAVEYLKHQEYPLVIKADGLALGKGVIIAQDLDQALEAVNSMMNDKVFGNAGNKVVIEEFLVGPEVSILAFTDGKTIKPMVSSQDHKRAYDNDEGPNTGGMGTFAPSKIYTSEIAHFCMEKVMKPTIDAMNKENRKFKGVIYFGFIITKDGPKVLEYNARFGDPETQVVLPQLESDLVEIFNAVIDEKLSDIDIKWSNGAAVCVVMASGGYPGKYDTGFEISGLADAEHDSNTVVFHAGTKHENGRFYTAGGRVLGVTVLEPTMEQAIEKAYQAVEKIKFTGAHFRKDIGIKY</sequence>
<keyword evidence="10" id="KW-0464">Manganese</keyword>
<keyword evidence="7 15" id="KW-0547">Nucleotide-binding</keyword>
<evidence type="ECO:0000313" key="18">
    <source>
        <dbReference type="EMBL" id="KNY26976.1"/>
    </source>
</evidence>
<keyword evidence="9 15" id="KW-0067">ATP-binding</keyword>
<dbReference type="InterPro" id="IPR000115">
    <property type="entry name" value="PRibGlycinamide_synth"/>
</dbReference>
<dbReference type="FunFam" id="3.30.470.20:FF:000018">
    <property type="entry name" value="Trifunctional purine biosynthetic protein adenosine-3"/>
    <property type="match status" value="1"/>
</dbReference>
<dbReference type="SUPFAM" id="SSF52440">
    <property type="entry name" value="PreATP-grasp domain"/>
    <property type="match status" value="1"/>
</dbReference>
<dbReference type="PROSITE" id="PS50975">
    <property type="entry name" value="ATP_GRASP"/>
    <property type="match status" value="1"/>
</dbReference>
<dbReference type="Gene3D" id="3.90.600.10">
    <property type="entry name" value="Phosphoribosylglycinamide synthetase, C-terminal domain"/>
    <property type="match status" value="1"/>
</dbReference>
<dbReference type="PROSITE" id="PS00184">
    <property type="entry name" value="GARS"/>
    <property type="match status" value="1"/>
</dbReference>
<dbReference type="InterPro" id="IPR013815">
    <property type="entry name" value="ATP_grasp_subdomain_1"/>
</dbReference>
<dbReference type="SUPFAM" id="SSF51246">
    <property type="entry name" value="Rudiment single hybrid motif"/>
    <property type="match status" value="1"/>
</dbReference>
<dbReference type="InterPro" id="IPR016185">
    <property type="entry name" value="PreATP-grasp_dom_sf"/>
</dbReference>
<evidence type="ECO:0000256" key="13">
    <source>
        <dbReference type="ARBA" id="ARBA00042864"/>
    </source>
</evidence>
<proteinExistence type="inferred from homology"/>
<dbReference type="UniPathway" id="UPA00074">
    <property type="reaction ID" value="UER00125"/>
</dbReference>
<evidence type="ECO:0000256" key="9">
    <source>
        <dbReference type="ARBA" id="ARBA00022840"/>
    </source>
</evidence>
<reference evidence="19" key="1">
    <citation type="submission" date="2015-07" db="EMBL/GenBank/DDBJ databases">
        <title>Near-Complete Genome Sequence of the Cellulolytic Bacterium Bacteroides (Pseudobacteroides) cellulosolvens ATCC 35603.</title>
        <authorList>
            <person name="Dassa B."/>
            <person name="Utturkar S.M."/>
            <person name="Klingeman D.M."/>
            <person name="Hurt R.A."/>
            <person name="Keller M."/>
            <person name="Xu J."/>
            <person name="Reddy Y.H.K."/>
            <person name="Borovok I."/>
            <person name="Grinberg I.R."/>
            <person name="Lamed R."/>
            <person name="Zhivin O."/>
            <person name="Bayer E.A."/>
            <person name="Brown S.D."/>
        </authorList>
    </citation>
    <scope>NUCLEOTIDE SEQUENCE [LARGE SCALE GENOMIC DNA]</scope>
    <source>
        <strain evidence="19">DSM 2933</strain>
    </source>
</reference>
<dbReference type="PANTHER" id="PTHR43472:SF1">
    <property type="entry name" value="PHOSPHORIBOSYLAMINE--GLYCINE LIGASE, CHLOROPLASTIC"/>
    <property type="match status" value="1"/>
</dbReference>
<dbReference type="GO" id="GO:0005524">
    <property type="term" value="F:ATP binding"/>
    <property type="evidence" value="ECO:0007669"/>
    <property type="project" value="UniProtKB-UniRule"/>
</dbReference>
<evidence type="ECO:0000259" key="17">
    <source>
        <dbReference type="PROSITE" id="PS50975"/>
    </source>
</evidence>
<dbReference type="AlphaFoldDB" id="A0A0L6JMF3"/>
<dbReference type="Proteomes" id="UP000036923">
    <property type="component" value="Unassembled WGS sequence"/>
</dbReference>
<dbReference type="OrthoDB" id="9807240at2"/>
<dbReference type="Gene3D" id="3.30.470.20">
    <property type="entry name" value="ATP-grasp fold, B domain"/>
    <property type="match status" value="1"/>
</dbReference>
<organism evidence="18 19">
    <name type="scientific">Pseudobacteroides cellulosolvens ATCC 35603 = DSM 2933</name>
    <dbReference type="NCBI Taxonomy" id="398512"/>
    <lineage>
        <taxon>Bacteria</taxon>
        <taxon>Bacillati</taxon>
        <taxon>Bacillota</taxon>
        <taxon>Clostridia</taxon>
        <taxon>Eubacteriales</taxon>
        <taxon>Oscillospiraceae</taxon>
        <taxon>Pseudobacteroides</taxon>
    </lineage>
</organism>
<evidence type="ECO:0000256" key="10">
    <source>
        <dbReference type="ARBA" id="ARBA00023211"/>
    </source>
</evidence>
<dbReference type="Gene3D" id="3.30.1490.20">
    <property type="entry name" value="ATP-grasp fold, A domain"/>
    <property type="match status" value="1"/>
</dbReference>
<dbReference type="EC" id="6.3.4.13" evidence="4 14"/>
<evidence type="ECO:0000256" key="11">
    <source>
        <dbReference type="ARBA" id="ARBA00038345"/>
    </source>
</evidence>
<dbReference type="Pfam" id="PF01071">
    <property type="entry name" value="GARS_A"/>
    <property type="match status" value="1"/>
</dbReference>
<dbReference type="HAMAP" id="MF_00138">
    <property type="entry name" value="GARS"/>
    <property type="match status" value="1"/>
</dbReference>
<comment type="pathway">
    <text evidence="3 14">Purine metabolism; IMP biosynthesis via de novo pathway; N(1)-(5-phospho-D-ribosyl)glycinamide from 5-phospho-alpha-D-ribose 1-diphosphate: step 2/2.</text>
</comment>
<evidence type="ECO:0000256" key="1">
    <source>
        <dbReference type="ARBA" id="ARBA00001936"/>
    </source>
</evidence>
<dbReference type="FunFam" id="3.30.1490.20:FF:000006">
    <property type="entry name" value="phosphoribosylamine--glycine ligase, chloroplastic-like"/>
    <property type="match status" value="1"/>
</dbReference>
<dbReference type="EMBL" id="LGTC01000001">
    <property type="protein sequence ID" value="KNY26976.1"/>
    <property type="molecule type" value="Genomic_DNA"/>
</dbReference>
<keyword evidence="6" id="KW-0479">Metal-binding</keyword>
<dbReference type="NCBIfam" id="TIGR00877">
    <property type="entry name" value="purD"/>
    <property type="match status" value="1"/>
</dbReference>
<evidence type="ECO:0000256" key="7">
    <source>
        <dbReference type="ARBA" id="ARBA00022741"/>
    </source>
</evidence>
<dbReference type="GO" id="GO:0006189">
    <property type="term" value="P:'de novo' IMP biosynthetic process"/>
    <property type="evidence" value="ECO:0007669"/>
    <property type="project" value="UniProtKB-UniRule"/>
</dbReference>
<dbReference type="Pfam" id="PF02843">
    <property type="entry name" value="GARS_C"/>
    <property type="match status" value="1"/>
</dbReference>
<evidence type="ECO:0000256" key="8">
    <source>
        <dbReference type="ARBA" id="ARBA00022755"/>
    </source>
</evidence>